<evidence type="ECO:0000313" key="3">
    <source>
        <dbReference type="EMBL" id="GAA3593433.1"/>
    </source>
</evidence>
<dbReference type="PANTHER" id="PTHR43364">
    <property type="entry name" value="NADH-SPECIFIC METHYLGLYOXAL REDUCTASE-RELATED"/>
    <property type="match status" value="1"/>
</dbReference>
<name>A0ABP6YYQ6_9ACTN</name>
<dbReference type="SUPFAM" id="SSF51430">
    <property type="entry name" value="NAD(P)-linked oxidoreductase"/>
    <property type="match status" value="1"/>
</dbReference>
<dbReference type="PANTHER" id="PTHR43364:SF4">
    <property type="entry name" value="NAD(P)-LINKED OXIDOREDUCTASE SUPERFAMILY PROTEIN"/>
    <property type="match status" value="1"/>
</dbReference>
<dbReference type="InterPro" id="IPR036812">
    <property type="entry name" value="NAD(P)_OxRdtase_dom_sf"/>
</dbReference>
<evidence type="ECO:0000256" key="1">
    <source>
        <dbReference type="ARBA" id="ARBA00023002"/>
    </source>
</evidence>
<dbReference type="Gene3D" id="3.20.20.100">
    <property type="entry name" value="NADP-dependent oxidoreductase domain"/>
    <property type="match status" value="1"/>
</dbReference>
<dbReference type="Proteomes" id="UP001501074">
    <property type="component" value="Unassembled WGS sequence"/>
</dbReference>
<evidence type="ECO:0000313" key="4">
    <source>
        <dbReference type="Proteomes" id="UP001501074"/>
    </source>
</evidence>
<keyword evidence="4" id="KW-1185">Reference proteome</keyword>
<dbReference type="InterPro" id="IPR023210">
    <property type="entry name" value="NADP_OxRdtase_dom"/>
</dbReference>
<feature type="domain" description="NADP-dependent oxidoreductase" evidence="2">
    <location>
        <begin position="6"/>
        <end position="49"/>
    </location>
</feature>
<sequence>MSDTDAGLSGVQIARQIDASLRRLRTDHVDLYQAHRFDMSVPIEETVEARQLVRGGGSAASLTSE</sequence>
<reference evidence="4" key="1">
    <citation type="journal article" date="2019" name="Int. J. Syst. Evol. Microbiol.">
        <title>The Global Catalogue of Microorganisms (GCM) 10K type strain sequencing project: providing services to taxonomists for standard genome sequencing and annotation.</title>
        <authorList>
            <consortium name="The Broad Institute Genomics Platform"/>
            <consortium name="The Broad Institute Genome Sequencing Center for Infectious Disease"/>
            <person name="Wu L."/>
            <person name="Ma J."/>
        </authorList>
    </citation>
    <scope>NUCLEOTIDE SEQUENCE [LARGE SCALE GENOMIC DNA]</scope>
    <source>
        <strain evidence="4">JCM 16902</strain>
    </source>
</reference>
<proteinExistence type="predicted"/>
<organism evidence="3 4">
    <name type="scientific">Kineosporia mesophila</name>
    <dbReference type="NCBI Taxonomy" id="566012"/>
    <lineage>
        <taxon>Bacteria</taxon>
        <taxon>Bacillati</taxon>
        <taxon>Actinomycetota</taxon>
        <taxon>Actinomycetes</taxon>
        <taxon>Kineosporiales</taxon>
        <taxon>Kineosporiaceae</taxon>
        <taxon>Kineosporia</taxon>
    </lineage>
</organism>
<accession>A0ABP6YYQ6</accession>
<dbReference type="EMBL" id="BAAAZO010000001">
    <property type="protein sequence ID" value="GAA3593433.1"/>
    <property type="molecule type" value="Genomic_DNA"/>
</dbReference>
<evidence type="ECO:0000259" key="2">
    <source>
        <dbReference type="Pfam" id="PF00248"/>
    </source>
</evidence>
<protein>
    <recommendedName>
        <fullName evidence="2">NADP-dependent oxidoreductase domain-containing protein</fullName>
    </recommendedName>
</protein>
<gene>
    <name evidence="3" type="ORF">GCM10022223_05420</name>
</gene>
<comment type="caution">
    <text evidence="3">The sequence shown here is derived from an EMBL/GenBank/DDBJ whole genome shotgun (WGS) entry which is preliminary data.</text>
</comment>
<keyword evidence="1" id="KW-0560">Oxidoreductase</keyword>
<dbReference type="Pfam" id="PF00248">
    <property type="entry name" value="Aldo_ket_red"/>
    <property type="match status" value="1"/>
</dbReference>
<dbReference type="InterPro" id="IPR050523">
    <property type="entry name" value="AKR_Detox_Biosynth"/>
</dbReference>